<protein>
    <submittedName>
        <fullName evidence="2">Uncharacterized protein</fullName>
    </submittedName>
</protein>
<name>Q0CW32_ASPTN</name>
<evidence type="ECO:0000313" key="2">
    <source>
        <dbReference type="EMBL" id="EAU37064.1"/>
    </source>
</evidence>
<reference evidence="3" key="1">
    <citation type="submission" date="2005-09" db="EMBL/GenBank/DDBJ databases">
        <title>Annotation of the Aspergillus terreus NIH2624 genome.</title>
        <authorList>
            <person name="Birren B.W."/>
            <person name="Lander E.S."/>
            <person name="Galagan J.E."/>
            <person name="Nusbaum C."/>
            <person name="Devon K."/>
            <person name="Henn M."/>
            <person name="Ma L.-J."/>
            <person name="Jaffe D.B."/>
            <person name="Butler J."/>
            <person name="Alvarez P."/>
            <person name="Gnerre S."/>
            <person name="Grabherr M."/>
            <person name="Kleber M."/>
            <person name="Mauceli E.W."/>
            <person name="Brockman W."/>
            <person name="Rounsley S."/>
            <person name="Young S.K."/>
            <person name="LaButti K."/>
            <person name="Pushparaj V."/>
            <person name="DeCaprio D."/>
            <person name="Crawford M."/>
            <person name="Koehrsen M."/>
            <person name="Engels R."/>
            <person name="Montgomery P."/>
            <person name="Pearson M."/>
            <person name="Howarth C."/>
            <person name="Larson L."/>
            <person name="Luoma S."/>
            <person name="White J."/>
            <person name="Alvarado L."/>
            <person name="Kodira C.D."/>
            <person name="Zeng Q."/>
            <person name="Oleary S."/>
            <person name="Yandava C."/>
            <person name="Denning D.W."/>
            <person name="Nierman W.C."/>
            <person name="Milne T."/>
            <person name="Madden K."/>
        </authorList>
    </citation>
    <scope>NUCLEOTIDE SEQUENCE [LARGE SCALE GENOMIC DNA]</scope>
    <source>
        <strain evidence="3">NIH 2624 / FGSC A1156</strain>
    </source>
</reference>
<proteinExistence type="predicted"/>
<evidence type="ECO:0000256" key="1">
    <source>
        <dbReference type="SAM" id="MobiDB-lite"/>
    </source>
</evidence>
<dbReference type="EMBL" id="CH476596">
    <property type="protein sequence ID" value="EAU37064.1"/>
    <property type="molecule type" value="Genomic_DNA"/>
</dbReference>
<gene>
    <name evidence="2" type="ORF">ATEG_02102</name>
</gene>
<dbReference type="GeneID" id="4316963"/>
<evidence type="ECO:0000313" key="3">
    <source>
        <dbReference type="Proteomes" id="UP000007963"/>
    </source>
</evidence>
<organism evidence="2 3">
    <name type="scientific">Aspergillus terreus (strain NIH 2624 / FGSC A1156)</name>
    <dbReference type="NCBI Taxonomy" id="341663"/>
    <lineage>
        <taxon>Eukaryota</taxon>
        <taxon>Fungi</taxon>
        <taxon>Dikarya</taxon>
        <taxon>Ascomycota</taxon>
        <taxon>Pezizomycotina</taxon>
        <taxon>Eurotiomycetes</taxon>
        <taxon>Eurotiomycetidae</taxon>
        <taxon>Eurotiales</taxon>
        <taxon>Aspergillaceae</taxon>
        <taxon>Aspergillus</taxon>
        <taxon>Aspergillus subgen. Circumdati</taxon>
    </lineage>
</organism>
<dbReference type="VEuPathDB" id="FungiDB:ATEG_02102"/>
<dbReference type="HOGENOM" id="CLU_2133023_0_0_1"/>
<feature type="region of interest" description="Disordered" evidence="1">
    <location>
        <begin position="1"/>
        <end position="38"/>
    </location>
</feature>
<dbReference type="Proteomes" id="UP000007963">
    <property type="component" value="Unassembled WGS sequence"/>
</dbReference>
<sequence length="113" mass="12031">MHALSLGGRMTPKNHGCRSPMVARRDKGGGGTRGIPGANGNARLRQFVPYPCVTVDVGGPEPGKVAFLSALLDVTRVVLASRLWVGVWDVLCPKRGVVESNDQGVSPKEEVRI</sequence>
<dbReference type="RefSeq" id="XP_001211280.1">
    <property type="nucleotide sequence ID" value="XM_001211280.1"/>
</dbReference>
<dbReference type="AlphaFoldDB" id="Q0CW32"/>
<accession>Q0CW32</accession>